<feature type="domain" description="YknX-like beta-barrel" evidence="5">
    <location>
        <begin position="153"/>
        <end position="228"/>
    </location>
</feature>
<accession>A0A388TIS0</accession>
<dbReference type="Proteomes" id="UP000275925">
    <property type="component" value="Unassembled WGS sequence"/>
</dbReference>
<feature type="region of interest" description="Disordered" evidence="3">
    <location>
        <begin position="293"/>
        <end position="316"/>
    </location>
</feature>
<keyword evidence="2" id="KW-0175">Coiled coil</keyword>
<name>A0A388TIS0_9BACT</name>
<dbReference type="EMBL" id="BGZO01000057">
    <property type="protein sequence ID" value="GBR76859.1"/>
    <property type="molecule type" value="Genomic_DNA"/>
</dbReference>
<evidence type="ECO:0000313" key="7">
    <source>
        <dbReference type="Proteomes" id="UP000275925"/>
    </source>
</evidence>
<comment type="subcellular location">
    <subcellularLocation>
        <location evidence="1">Cell envelope</location>
    </subcellularLocation>
</comment>
<feature type="domain" description="CzcB-like barrel-sandwich hybrid" evidence="4">
    <location>
        <begin position="60"/>
        <end position="151"/>
    </location>
</feature>
<reference evidence="6 7" key="1">
    <citation type="journal article" date="2019" name="ISME J.">
        <title>Genome analyses of uncultured TG2/ZB3 bacteria in 'Margulisbacteria' specifically attached to ectosymbiotic spirochetes of protists in the termite gut.</title>
        <authorList>
            <person name="Utami Y.D."/>
            <person name="Kuwahara H."/>
            <person name="Igai K."/>
            <person name="Murakami T."/>
            <person name="Sugaya K."/>
            <person name="Morikawa T."/>
            <person name="Nagura Y."/>
            <person name="Yuki M."/>
            <person name="Deevong P."/>
            <person name="Inoue T."/>
            <person name="Kihara K."/>
            <person name="Lo N."/>
            <person name="Yamada A."/>
            <person name="Ohkuma M."/>
            <person name="Hongoh Y."/>
        </authorList>
    </citation>
    <scope>NUCLEOTIDE SEQUENCE [LARGE SCALE GENOMIC DNA]</scope>
    <source>
        <strain evidence="6">NkOx7-02</strain>
    </source>
</reference>
<keyword evidence="7" id="KW-1185">Reference proteome</keyword>
<dbReference type="Pfam" id="PF25990">
    <property type="entry name" value="Beta-barrel_YknX"/>
    <property type="match status" value="1"/>
</dbReference>
<organism evidence="6 7">
    <name type="scientific">Candidatus Termititenax persephonae</name>
    <dbReference type="NCBI Taxonomy" id="2218525"/>
    <lineage>
        <taxon>Bacteria</taxon>
        <taxon>Bacillati</taxon>
        <taxon>Candidatus Margulisiibacteriota</taxon>
        <taxon>Candidatus Termititenacia</taxon>
        <taxon>Candidatus Termititenacales</taxon>
        <taxon>Candidatus Termititenacaceae</taxon>
        <taxon>Candidatus Termititenax</taxon>
    </lineage>
</organism>
<evidence type="ECO:0000259" key="4">
    <source>
        <dbReference type="Pfam" id="PF25973"/>
    </source>
</evidence>
<dbReference type="InterPro" id="IPR058636">
    <property type="entry name" value="Beta-barrel_YknX"/>
</dbReference>
<dbReference type="AlphaFoldDB" id="A0A388TIS0"/>
<evidence type="ECO:0000256" key="1">
    <source>
        <dbReference type="ARBA" id="ARBA00004196"/>
    </source>
</evidence>
<evidence type="ECO:0000313" key="6">
    <source>
        <dbReference type="EMBL" id="GBR76859.1"/>
    </source>
</evidence>
<dbReference type="Gene3D" id="2.40.50.100">
    <property type="match status" value="1"/>
</dbReference>
<dbReference type="Pfam" id="PF25973">
    <property type="entry name" value="BSH_CzcB"/>
    <property type="match status" value="1"/>
</dbReference>
<dbReference type="GO" id="GO:0030313">
    <property type="term" value="C:cell envelope"/>
    <property type="evidence" value="ECO:0007669"/>
    <property type="project" value="UniProtKB-SubCell"/>
</dbReference>
<gene>
    <name evidence="6" type="primary">macA</name>
    <name evidence="6" type="ORF">NO2_1347</name>
</gene>
<dbReference type="InterPro" id="IPR050465">
    <property type="entry name" value="UPF0194_transport"/>
</dbReference>
<dbReference type="Gene3D" id="2.40.30.170">
    <property type="match status" value="1"/>
</dbReference>
<sequence length="316" mass="34308">MKKIWLILIIIILAGGGWHYYQKQQAQKSVITYSEVRPEYGTLRDIIQATGTVDPQNRLEIIPPINGRVDQVLVQEGALVKAGEVLAVMSSTDRAALLDAASTQGEAKVNYWAEVYKPTPILAPIAGRVIVRSIEPGQTVNSSTKLFTLADTLIVKAQIDETDIGKIAVGQQTLITLDAYPQVQISGKVNRISYESKTINNVTIYEVEIRPEQVPAIFRSGMSANIEIIRLQKDRALLLPDSAITQAGGNTSVLLKTPSGQQRVNIKIGLTQNGQTEIVSGLQETDIVLAVERGSGARRGNNTGSSSPFGGPVRRR</sequence>
<evidence type="ECO:0000259" key="5">
    <source>
        <dbReference type="Pfam" id="PF25990"/>
    </source>
</evidence>
<dbReference type="InterPro" id="IPR058647">
    <property type="entry name" value="BSH_CzcB-like"/>
</dbReference>
<dbReference type="PANTHER" id="PTHR32347">
    <property type="entry name" value="EFFLUX SYSTEM COMPONENT YKNX-RELATED"/>
    <property type="match status" value="1"/>
</dbReference>
<evidence type="ECO:0000256" key="2">
    <source>
        <dbReference type="ARBA" id="ARBA00023054"/>
    </source>
</evidence>
<protein>
    <submittedName>
        <fullName evidence="6">Macrolide-specific efflux system MacA</fullName>
    </submittedName>
</protein>
<dbReference type="SUPFAM" id="SSF111369">
    <property type="entry name" value="HlyD-like secretion proteins"/>
    <property type="match status" value="1"/>
</dbReference>
<proteinExistence type="predicted"/>
<evidence type="ECO:0000256" key="3">
    <source>
        <dbReference type="SAM" id="MobiDB-lite"/>
    </source>
</evidence>
<dbReference type="Gene3D" id="2.40.420.20">
    <property type="match status" value="1"/>
</dbReference>
<comment type="caution">
    <text evidence="6">The sequence shown here is derived from an EMBL/GenBank/DDBJ whole genome shotgun (WGS) entry which is preliminary data.</text>
</comment>